<evidence type="ECO:0000313" key="2">
    <source>
        <dbReference type="EMBL" id="PMR68729.1"/>
    </source>
</evidence>
<dbReference type="InterPro" id="IPR007443">
    <property type="entry name" value="LpoA"/>
</dbReference>
<comment type="caution">
    <text evidence="2">The sequence shown here is derived from an EMBL/GenBank/DDBJ whole genome shotgun (WGS) entry which is preliminary data.</text>
</comment>
<dbReference type="AlphaFoldDB" id="A0A2N7TKN6"/>
<dbReference type="RefSeq" id="WP_102628463.1">
    <property type="nucleotide sequence ID" value="NZ_PDOH01000039.1"/>
</dbReference>
<dbReference type="GO" id="GO:0030234">
    <property type="term" value="F:enzyme regulator activity"/>
    <property type="evidence" value="ECO:0007669"/>
    <property type="project" value="TreeGrafter"/>
</dbReference>
<dbReference type="CDD" id="cd06339">
    <property type="entry name" value="PBP1_YraM_LppC_lipoprotein-like"/>
    <property type="match status" value="1"/>
</dbReference>
<dbReference type="PANTHER" id="PTHR38038:SF1">
    <property type="entry name" value="PENICILLIN-BINDING PROTEIN ACTIVATOR LPOA"/>
    <property type="match status" value="1"/>
</dbReference>
<dbReference type="Gene3D" id="3.40.50.2300">
    <property type="match status" value="2"/>
</dbReference>
<name>A0A2N7TKN6_9GAMM</name>
<keyword evidence="3" id="KW-1185">Reference proteome</keyword>
<evidence type="ECO:0000256" key="1">
    <source>
        <dbReference type="ARBA" id="ARBA00023136"/>
    </source>
</evidence>
<dbReference type="PANTHER" id="PTHR38038">
    <property type="entry name" value="PENICILLIN-BINDING PROTEIN ACTIVATOR LPOA"/>
    <property type="match status" value="1"/>
</dbReference>
<dbReference type="PROSITE" id="PS51257">
    <property type="entry name" value="PROKAR_LIPOPROTEIN"/>
    <property type="match status" value="1"/>
</dbReference>
<dbReference type="OrthoDB" id="6708821at2"/>
<dbReference type="EMBL" id="PNRE01000061">
    <property type="protein sequence ID" value="PMR68729.1"/>
    <property type="molecule type" value="Genomic_DNA"/>
</dbReference>
<keyword evidence="1" id="KW-0472">Membrane</keyword>
<reference evidence="2 3" key="1">
    <citation type="submission" date="2018-01" db="EMBL/GenBank/DDBJ databases">
        <title>Halomonas endophytica sp. nov., isolated from storage liquid in the stems of Populus euphratica.</title>
        <authorList>
            <person name="Chen C."/>
        </authorList>
    </citation>
    <scope>NUCLEOTIDE SEQUENCE [LARGE SCALE GENOMIC DNA]</scope>
    <source>
        <strain evidence="2 3">DSM 26881</strain>
    </source>
</reference>
<dbReference type="InterPro" id="IPR028082">
    <property type="entry name" value="Peripla_BP_I"/>
</dbReference>
<organism evidence="2 3">
    <name type="scientific">Halomonas heilongjiangensis</name>
    <dbReference type="NCBI Taxonomy" id="1387883"/>
    <lineage>
        <taxon>Bacteria</taxon>
        <taxon>Pseudomonadati</taxon>
        <taxon>Pseudomonadota</taxon>
        <taxon>Gammaproteobacteria</taxon>
        <taxon>Oceanospirillales</taxon>
        <taxon>Halomonadaceae</taxon>
        <taxon>Halomonas</taxon>
    </lineage>
</organism>
<dbReference type="GO" id="GO:0031241">
    <property type="term" value="C:periplasmic side of cell outer membrane"/>
    <property type="evidence" value="ECO:0007669"/>
    <property type="project" value="TreeGrafter"/>
</dbReference>
<dbReference type="Gene3D" id="1.25.40.650">
    <property type="match status" value="1"/>
</dbReference>
<dbReference type="Pfam" id="PF04348">
    <property type="entry name" value="LppC"/>
    <property type="match status" value="1"/>
</dbReference>
<evidence type="ECO:0000313" key="3">
    <source>
        <dbReference type="Proteomes" id="UP000235346"/>
    </source>
</evidence>
<keyword evidence="2" id="KW-0449">Lipoprotein</keyword>
<proteinExistence type="predicted"/>
<dbReference type="Proteomes" id="UP000235346">
    <property type="component" value="Unassembled WGS sequence"/>
</dbReference>
<protein>
    <submittedName>
        <fullName evidence="2">LppC family lipoprotein</fullName>
    </submittedName>
</protein>
<gene>
    <name evidence="2" type="ORF">C1H66_13815</name>
</gene>
<dbReference type="SUPFAM" id="SSF53822">
    <property type="entry name" value="Periplasmic binding protein-like I"/>
    <property type="match status" value="1"/>
</dbReference>
<dbReference type="GO" id="GO:0009252">
    <property type="term" value="P:peptidoglycan biosynthetic process"/>
    <property type="evidence" value="ECO:0007669"/>
    <property type="project" value="TreeGrafter"/>
</dbReference>
<accession>A0A2N7TKN6</accession>
<sequence length="603" mass="66122">MRKMPRGPMAAALLALLLVGCAYQPGIVERMPDDDPGRLLEQAQQQAPEQAALTRLEAADILARQGQRTQALEIAGDIDDGLLPGQARARWALLLSGLGEDLDDPWAVIQAGQDIDALDLSRDQADTLRQRLGLALLEVDEPGAAAEALLRAQADSDQEALNDPIWKALSRLDGRELSALRDGADDLTQGWLDLAELARSSAGDLERLFSRLDDWRERHPRHPAARRVPSDLLALRDLRGMEVDHIAVFLPESGPLSGVAGAIREGMRAHHLNAADGGSSARLSFIDASNSDLAALYREAENRGAQVVIGPLDKDQVTELENLDSVPLPTLALNYGHGERNQARGLFQYGLSAEDEARQSARRAWQDGHRRAVLMVPDNDWGRRVGEAFWSEWSERGGEVTNAVRYDPEGSVANAVRPALRVSGERARLGDIDMLFLLALPEYARQVPPTLDYYYASGLPIYATSHLFEGRLQPRLDHDLDDVQFIDIPWQIPDAAVGGEDALPFTTSYRQLREESDPALFRLMAMGVDAYELARRLPQFQAVPDSELYGATGTLRPGSDGRIQRQLPWARFENGVPRPILIPGLFGQGGRGGSSDNHDASSD</sequence>